<feature type="domain" description="Potassium channel tetramerisation-type BTB" evidence="1">
    <location>
        <begin position="69"/>
        <end position="103"/>
    </location>
</feature>
<protein>
    <recommendedName>
        <fullName evidence="1">Potassium channel tetramerisation-type BTB domain-containing protein</fullName>
    </recommendedName>
</protein>
<dbReference type="InterPro" id="IPR011333">
    <property type="entry name" value="SKP1/BTB/POZ_sf"/>
</dbReference>
<organism evidence="2 3">
    <name type="scientific">Rotaria magnacalcarata</name>
    <dbReference type="NCBI Taxonomy" id="392030"/>
    <lineage>
        <taxon>Eukaryota</taxon>
        <taxon>Metazoa</taxon>
        <taxon>Spiralia</taxon>
        <taxon>Gnathifera</taxon>
        <taxon>Rotifera</taxon>
        <taxon>Eurotatoria</taxon>
        <taxon>Bdelloidea</taxon>
        <taxon>Philodinida</taxon>
        <taxon>Philodinidae</taxon>
        <taxon>Rotaria</taxon>
    </lineage>
</organism>
<proteinExistence type="predicted"/>
<dbReference type="SUPFAM" id="SSF54695">
    <property type="entry name" value="POZ domain"/>
    <property type="match status" value="1"/>
</dbReference>
<reference evidence="2" key="1">
    <citation type="submission" date="2021-02" db="EMBL/GenBank/DDBJ databases">
        <authorList>
            <person name="Nowell W R."/>
        </authorList>
    </citation>
    <scope>NUCLEOTIDE SEQUENCE</scope>
</reference>
<name>A0A8S3I5G0_9BILA</name>
<evidence type="ECO:0000313" key="2">
    <source>
        <dbReference type="EMBL" id="CAF5194369.1"/>
    </source>
</evidence>
<dbReference type="GO" id="GO:0051260">
    <property type="term" value="P:protein homooligomerization"/>
    <property type="evidence" value="ECO:0007669"/>
    <property type="project" value="InterPro"/>
</dbReference>
<evidence type="ECO:0000313" key="3">
    <source>
        <dbReference type="Proteomes" id="UP000681720"/>
    </source>
</evidence>
<dbReference type="InterPro" id="IPR003131">
    <property type="entry name" value="T1-type_BTB"/>
</dbReference>
<gene>
    <name evidence="2" type="ORF">GIL414_LOCUS74239</name>
</gene>
<dbReference type="Gene3D" id="3.30.710.10">
    <property type="entry name" value="Potassium Channel Kv1.1, Chain A"/>
    <property type="match status" value="1"/>
</dbReference>
<dbReference type="AlphaFoldDB" id="A0A8S3I5G0"/>
<feature type="non-terminal residue" evidence="2">
    <location>
        <position position="1"/>
    </location>
</feature>
<dbReference type="EMBL" id="CAJOBJ010340392">
    <property type="protein sequence ID" value="CAF5194369.1"/>
    <property type="molecule type" value="Genomic_DNA"/>
</dbReference>
<comment type="caution">
    <text evidence="2">The sequence shown here is derived from an EMBL/GenBank/DDBJ whole genome shotgun (WGS) entry which is preliminary data.</text>
</comment>
<sequence>MAMQRTRITKPIHSIDQSRDVIEQLSQDQRGRQKRLTGDIINVQSLLNIRTTQSRQRKLHNTSSFEERIIINVCGDRYETRRETLELYPDSLLGNQKRCKHYYDKT</sequence>
<evidence type="ECO:0000259" key="1">
    <source>
        <dbReference type="Pfam" id="PF02214"/>
    </source>
</evidence>
<dbReference type="Proteomes" id="UP000681720">
    <property type="component" value="Unassembled WGS sequence"/>
</dbReference>
<dbReference type="Pfam" id="PF02214">
    <property type="entry name" value="BTB_2"/>
    <property type="match status" value="1"/>
</dbReference>
<accession>A0A8S3I5G0</accession>